<keyword evidence="2" id="KW-1185">Reference proteome</keyword>
<protein>
    <submittedName>
        <fullName evidence="1">Uncharacterized protein</fullName>
    </submittedName>
</protein>
<dbReference type="InterPro" id="IPR051436">
    <property type="entry name" value="Autophagy-related_EPG5"/>
</dbReference>
<reference evidence="1 2" key="1">
    <citation type="submission" date="2021-06" db="EMBL/GenBank/DDBJ databases">
        <authorList>
            <person name="Palmer J.M."/>
        </authorList>
    </citation>
    <scope>NUCLEOTIDE SEQUENCE [LARGE SCALE GENOMIC DNA]</scope>
    <source>
        <strain evidence="1 2">XC_2019</strain>
        <tissue evidence="1">Muscle</tissue>
    </source>
</reference>
<comment type="caution">
    <text evidence="1">The sequence shown here is derived from an EMBL/GenBank/DDBJ whole genome shotgun (WGS) entry which is preliminary data.</text>
</comment>
<proteinExistence type="predicted"/>
<evidence type="ECO:0000313" key="2">
    <source>
        <dbReference type="Proteomes" id="UP001434883"/>
    </source>
</evidence>
<sequence>EETLKAGCYVSWSVKSLVTLEQGGGINLSSLEAQLETLLESVVTFNPPGELYSLAIFRTDSINHLSEIFPLPWVHFSLCRVGVSAGEALAAYVITWLDRKGRGCPILPLLTACSRCLASVRHMTRIMEACITAYFNHGDEAKLFLWWHKALNLSVEQLQPQAGNTEVSGVVMGLLRLQNRLLQLGEDRLNSGLLGAIGLGKRSPVSNK</sequence>
<feature type="non-terminal residue" evidence="1">
    <location>
        <position position="1"/>
    </location>
</feature>
<name>A0ABV0SDB9_9TELE</name>
<organism evidence="1 2">
    <name type="scientific">Xenoophorus captivus</name>
    <dbReference type="NCBI Taxonomy" id="1517983"/>
    <lineage>
        <taxon>Eukaryota</taxon>
        <taxon>Metazoa</taxon>
        <taxon>Chordata</taxon>
        <taxon>Craniata</taxon>
        <taxon>Vertebrata</taxon>
        <taxon>Euteleostomi</taxon>
        <taxon>Actinopterygii</taxon>
        <taxon>Neopterygii</taxon>
        <taxon>Teleostei</taxon>
        <taxon>Neoteleostei</taxon>
        <taxon>Acanthomorphata</taxon>
        <taxon>Ovalentaria</taxon>
        <taxon>Atherinomorphae</taxon>
        <taxon>Cyprinodontiformes</taxon>
        <taxon>Goodeidae</taxon>
        <taxon>Xenoophorus</taxon>
    </lineage>
</organism>
<dbReference type="Proteomes" id="UP001434883">
    <property type="component" value="Unassembled WGS sequence"/>
</dbReference>
<accession>A0ABV0SDB9</accession>
<evidence type="ECO:0000313" key="1">
    <source>
        <dbReference type="EMBL" id="MEQ2218538.1"/>
    </source>
</evidence>
<dbReference type="PANTHER" id="PTHR31139:SF4">
    <property type="entry name" value="ECTOPIC P GRANULES PROTEIN 5 HOMOLOG"/>
    <property type="match status" value="1"/>
</dbReference>
<gene>
    <name evidence="1" type="ORF">XENOCAPTIV_004652</name>
</gene>
<dbReference type="PANTHER" id="PTHR31139">
    <property type="entry name" value="ECTOPIC P GRANULES PROTEIN 5 HOMOLOG"/>
    <property type="match status" value="1"/>
</dbReference>
<dbReference type="EMBL" id="JAHRIN010077117">
    <property type="protein sequence ID" value="MEQ2218538.1"/>
    <property type="molecule type" value="Genomic_DNA"/>
</dbReference>